<evidence type="ECO:0000313" key="2">
    <source>
        <dbReference type="Proteomes" id="UP000027195"/>
    </source>
</evidence>
<gene>
    <name evidence="1" type="ORF">BOTBODRAFT_39423</name>
</gene>
<dbReference type="AlphaFoldDB" id="A0A067LWN5"/>
<dbReference type="Proteomes" id="UP000027195">
    <property type="component" value="Unassembled WGS sequence"/>
</dbReference>
<reference evidence="2" key="1">
    <citation type="journal article" date="2014" name="Proc. Natl. Acad. Sci. U.S.A.">
        <title>Extensive sampling of basidiomycete genomes demonstrates inadequacy of the white-rot/brown-rot paradigm for wood decay fungi.</title>
        <authorList>
            <person name="Riley R."/>
            <person name="Salamov A.A."/>
            <person name="Brown D.W."/>
            <person name="Nagy L.G."/>
            <person name="Floudas D."/>
            <person name="Held B.W."/>
            <person name="Levasseur A."/>
            <person name="Lombard V."/>
            <person name="Morin E."/>
            <person name="Otillar R."/>
            <person name="Lindquist E.A."/>
            <person name="Sun H."/>
            <person name="LaButti K.M."/>
            <person name="Schmutz J."/>
            <person name="Jabbour D."/>
            <person name="Luo H."/>
            <person name="Baker S.E."/>
            <person name="Pisabarro A.G."/>
            <person name="Walton J.D."/>
            <person name="Blanchette R.A."/>
            <person name="Henrissat B."/>
            <person name="Martin F."/>
            <person name="Cullen D."/>
            <person name="Hibbett D.S."/>
            <person name="Grigoriev I.V."/>
        </authorList>
    </citation>
    <scope>NUCLEOTIDE SEQUENCE [LARGE SCALE GENOMIC DNA]</scope>
    <source>
        <strain evidence="2">FD-172 SS1</strain>
    </source>
</reference>
<sequence length="52" mass="5854">MPRVYAEDNASYQTASRSKSMSFCLSVSRGVMAAHVRSSRARAQTTPRHRRP</sequence>
<dbReference type="EMBL" id="KL198126">
    <property type="protein sequence ID" value="KDQ06710.1"/>
    <property type="molecule type" value="Genomic_DNA"/>
</dbReference>
<evidence type="ECO:0000313" key="1">
    <source>
        <dbReference type="EMBL" id="KDQ06710.1"/>
    </source>
</evidence>
<name>A0A067LWN5_BOTB1</name>
<keyword evidence="2" id="KW-1185">Reference proteome</keyword>
<accession>A0A067LWN5</accession>
<dbReference type="InParanoid" id="A0A067LWN5"/>
<dbReference type="HOGENOM" id="CLU_3086915_0_0_1"/>
<proteinExistence type="predicted"/>
<protein>
    <submittedName>
        <fullName evidence="1">Uncharacterized protein</fullName>
    </submittedName>
</protein>
<organism evidence="1 2">
    <name type="scientific">Botryobasidium botryosum (strain FD-172 SS1)</name>
    <dbReference type="NCBI Taxonomy" id="930990"/>
    <lineage>
        <taxon>Eukaryota</taxon>
        <taxon>Fungi</taxon>
        <taxon>Dikarya</taxon>
        <taxon>Basidiomycota</taxon>
        <taxon>Agaricomycotina</taxon>
        <taxon>Agaricomycetes</taxon>
        <taxon>Cantharellales</taxon>
        <taxon>Botryobasidiaceae</taxon>
        <taxon>Botryobasidium</taxon>
    </lineage>
</organism>